<feature type="transmembrane region" description="Helical" evidence="1">
    <location>
        <begin position="46"/>
        <end position="67"/>
    </location>
</feature>
<dbReference type="AlphaFoldDB" id="D6S790"/>
<dbReference type="HOGENOM" id="CLU_2081322_0_0_9"/>
<dbReference type="STRING" id="525282.HMPREF0391_10312"/>
<keyword evidence="1" id="KW-1133">Transmembrane helix</keyword>
<organism evidence="2">
    <name type="scientific">Finegoldia magna ATCC 53516</name>
    <dbReference type="NCBI Taxonomy" id="525282"/>
    <lineage>
        <taxon>Bacteria</taxon>
        <taxon>Bacillati</taxon>
        <taxon>Bacillota</taxon>
        <taxon>Tissierellia</taxon>
        <taxon>Tissierellales</taxon>
        <taxon>Peptoniphilaceae</taxon>
        <taxon>Finegoldia</taxon>
    </lineage>
</organism>
<evidence type="ECO:0000313" key="2">
    <source>
        <dbReference type="EMBL" id="EFH93944.1"/>
    </source>
</evidence>
<gene>
    <name evidence="2" type="ORF">HMPREF0391_10312</name>
</gene>
<protein>
    <submittedName>
        <fullName evidence="2">Uncharacterized protein</fullName>
    </submittedName>
</protein>
<accession>D6S790</accession>
<feature type="transmembrane region" description="Helical" evidence="1">
    <location>
        <begin position="109"/>
        <end position="129"/>
    </location>
</feature>
<dbReference type="EMBL" id="ACHM02000001">
    <property type="protein sequence ID" value="EFH93944.1"/>
    <property type="molecule type" value="Genomic_DNA"/>
</dbReference>
<sequence length="139" mass="16419">MPDRFFCYSIDITNQLKGGDKSMLKFIAQCIWWQDIRKPEKISENIIRILYMALELFISWLLIMYLTNFSLNKVVYVILSVYVVLSLLTFGAIRSYLLEISEDKPLFSWGFWVLGWPISLIGLFFLAFNKENILKKTEK</sequence>
<proteinExistence type="predicted"/>
<comment type="caution">
    <text evidence="2">The sequence shown here is derived from an EMBL/GenBank/DDBJ whole genome shotgun (WGS) entry which is preliminary data.</text>
</comment>
<dbReference type="Proteomes" id="UP000004063">
    <property type="component" value="Chromosome"/>
</dbReference>
<keyword evidence="1" id="KW-0472">Membrane</keyword>
<name>D6S790_FINMA</name>
<reference evidence="2" key="1">
    <citation type="submission" date="2010-05" db="EMBL/GenBank/DDBJ databases">
        <authorList>
            <person name="Muzny D."/>
            <person name="Qin X."/>
            <person name="Buhay C."/>
            <person name="Dugan-Rocha S."/>
            <person name="Ding Y."/>
            <person name="Chen G."/>
            <person name="Hawes A."/>
            <person name="Holder M."/>
            <person name="Jhangiani S."/>
            <person name="Johnson A."/>
            <person name="Khan Z."/>
            <person name="Li Z."/>
            <person name="Liu W."/>
            <person name="Liu X."/>
            <person name="Perez L."/>
            <person name="Shen H."/>
            <person name="Wang Q."/>
            <person name="Watt J."/>
            <person name="Xi L."/>
            <person name="Xin Y."/>
            <person name="Zhou J."/>
            <person name="Deng J."/>
            <person name="Jiang H."/>
            <person name="Liu Y."/>
            <person name="Qu J."/>
            <person name="Song X.-Z."/>
            <person name="Zhang L."/>
            <person name="Villasana D."/>
            <person name="Johnson A."/>
            <person name="Liu J."/>
            <person name="Liyanage D."/>
            <person name="Lorensuhewa L."/>
            <person name="Robinson T."/>
            <person name="Song A."/>
            <person name="Song B.-B."/>
            <person name="Dinh H."/>
            <person name="Thornton R."/>
            <person name="Coyle M."/>
            <person name="Francisco L."/>
            <person name="Jackson L."/>
            <person name="Javaid M."/>
            <person name="Korchina V."/>
            <person name="Kovar C."/>
            <person name="Mata R."/>
            <person name="Mathew T."/>
            <person name="Ngo R."/>
            <person name="Nguyen L."/>
            <person name="Nguyen N."/>
            <person name="Okwuonu G."/>
            <person name="Ongeri F."/>
            <person name="Pham C."/>
            <person name="Simmons D."/>
            <person name="Wilczek-Boney K."/>
            <person name="Hale W."/>
            <person name="Jakkamsetti A."/>
            <person name="Pham P."/>
            <person name="Ruth R."/>
            <person name="San Lucas F."/>
            <person name="Warren J."/>
            <person name="Zhang J."/>
            <person name="Zhao Z."/>
            <person name="Zhou C."/>
            <person name="Zhu D."/>
            <person name="Lee S."/>
            <person name="Bess C."/>
            <person name="Blankenburg K."/>
            <person name="Forbes L."/>
            <person name="Fu Q."/>
            <person name="Gubbala S."/>
            <person name="Hirani K."/>
            <person name="Jayaseelan J.C."/>
            <person name="Lara F."/>
            <person name="Munidasa M."/>
            <person name="Palculict T."/>
            <person name="Patil S."/>
            <person name="Pu L.-L."/>
            <person name="Saada N."/>
            <person name="Tang L."/>
            <person name="Weissenberger G."/>
            <person name="Zhu Y."/>
            <person name="Hemphill L."/>
            <person name="Shang Y."/>
            <person name="Youmans B."/>
            <person name="Ayvaz T."/>
            <person name="Ross M."/>
            <person name="Santibanez J."/>
            <person name="Aqrawi P."/>
            <person name="Gross S."/>
            <person name="Joshi V."/>
            <person name="Fowler G."/>
            <person name="Nazareth L."/>
            <person name="Reid J."/>
            <person name="Worley K."/>
            <person name="Petrosino J."/>
            <person name="Highlander S."/>
            <person name="Gibbs R."/>
        </authorList>
    </citation>
    <scope>NUCLEOTIDE SEQUENCE [LARGE SCALE GENOMIC DNA]</scope>
    <source>
        <strain evidence="2">ATCC 53516</strain>
    </source>
</reference>
<feature type="transmembrane region" description="Helical" evidence="1">
    <location>
        <begin position="74"/>
        <end position="97"/>
    </location>
</feature>
<evidence type="ECO:0000256" key="1">
    <source>
        <dbReference type="SAM" id="Phobius"/>
    </source>
</evidence>
<keyword evidence="1" id="KW-0812">Transmembrane</keyword>